<dbReference type="Proteomes" id="UP000578531">
    <property type="component" value="Unassembled WGS sequence"/>
</dbReference>
<evidence type="ECO:0000313" key="3">
    <source>
        <dbReference type="Proteomes" id="UP000578531"/>
    </source>
</evidence>
<dbReference type="EMBL" id="JACCJC010000054">
    <property type="protein sequence ID" value="KAF6231721.1"/>
    <property type="molecule type" value="Genomic_DNA"/>
</dbReference>
<dbReference type="GeneID" id="59291670"/>
<proteinExistence type="predicted"/>
<protein>
    <submittedName>
        <fullName evidence="2">Uncharacterized protein</fullName>
    </submittedName>
</protein>
<comment type="caution">
    <text evidence="2">The sequence shown here is derived from an EMBL/GenBank/DDBJ whole genome shotgun (WGS) entry which is preliminary data.</text>
</comment>
<accession>A0A8H6L175</accession>
<organism evidence="2 3">
    <name type="scientific">Letharia columbiana</name>
    <dbReference type="NCBI Taxonomy" id="112416"/>
    <lineage>
        <taxon>Eukaryota</taxon>
        <taxon>Fungi</taxon>
        <taxon>Dikarya</taxon>
        <taxon>Ascomycota</taxon>
        <taxon>Pezizomycotina</taxon>
        <taxon>Lecanoromycetes</taxon>
        <taxon>OSLEUM clade</taxon>
        <taxon>Lecanoromycetidae</taxon>
        <taxon>Lecanorales</taxon>
        <taxon>Lecanorineae</taxon>
        <taxon>Parmeliaceae</taxon>
        <taxon>Letharia</taxon>
    </lineage>
</organism>
<keyword evidence="3" id="KW-1185">Reference proteome</keyword>
<dbReference type="RefSeq" id="XP_037161153.1">
    <property type="nucleotide sequence ID" value="XM_037311909.1"/>
</dbReference>
<evidence type="ECO:0000256" key="1">
    <source>
        <dbReference type="SAM" id="MobiDB-lite"/>
    </source>
</evidence>
<evidence type="ECO:0000313" key="2">
    <source>
        <dbReference type="EMBL" id="KAF6231721.1"/>
    </source>
</evidence>
<name>A0A8H6L175_9LECA</name>
<reference evidence="2 3" key="1">
    <citation type="journal article" date="2020" name="Genomics">
        <title>Complete, high-quality genomes from long-read metagenomic sequencing of two wolf lichen thalli reveals enigmatic genome architecture.</title>
        <authorList>
            <person name="McKenzie S.K."/>
            <person name="Walston R.F."/>
            <person name="Allen J.L."/>
        </authorList>
    </citation>
    <scope>NUCLEOTIDE SEQUENCE [LARGE SCALE GENOMIC DNA]</scope>
    <source>
        <strain evidence="2">WasteWater2</strain>
    </source>
</reference>
<gene>
    <name evidence="2" type="ORF">HO173_010023</name>
</gene>
<dbReference type="AlphaFoldDB" id="A0A8H6L175"/>
<feature type="region of interest" description="Disordered" evidence="1">
    <location>
        <begin position="1"/>
        <end position="22"/>
    </location>
</feature>
<sequence>MAQHSVEASTSYRVASQVPALSPRPNSLKWTGGYYNRSALWLTEPDTIIIIKSLAVKHLASELLDTLNLDGLEGQIFAQGGFNKAGYTVFWIFYESSALRVSASRTALQGRE</sequence>
<feature type="compositionally biased region" description="Polar residues" evidence="1">
    <location>
        <begin position="1"/>
        <end position="14"/>
    </location>
</feature>